<accession>N1UA06</accession>
<dbReference type="GO" id="GO:0006310">
    <property type="term" value="P:DNA recombination"/>
    <property type="evidence" value="ECO:0007669"/>
    <property type="project" value="TreeGrafter"/>
</dbReference>
<dbReference type="GO" id="GO:1990238">
    <property type="term" value="F:double-stranded DNA endonuclease activity"/>
    <property type="evidence" value="ECO:0007669"/>
    <property type="project" value="TreeGrafter"/>
</dbReference>
<gene>
    <name evidence="3" type="ORF">LEP1GSC043_1708</name>
</gene>
<evidence type="ECO:0000256" key="1">
    <source>
        <dbReference type="ARBA" id="ARBA00009787"/>
    </source>
</evidence>
<dbReference type="InterPro" id="IPR010106">
    <property type="entry name" value="RpnA"/>
</dbReference>
<dbReference type="NCBIfam" id="TIGR01784">
    <property type="entry name" value="T_den_put_tspse"/>
    <property type="match status" value="1"/>
</dbReference>
<comment type="similarity">
    <text evidence="1">Belongs to the Rpn/YhgA-like nuclease family.</text>
</comment>
<name>N1UA06_9LEPT</name>
<evidence type="ECO:0000313" key="4">
    <source>
        <dbReference type="Proteomes" id="UP000012249"/>
    </source>
</evidence>
<dbReference type="Proteomes" id="UP000012249">
    <property type="component" value="Unassembled WGS sequence"/>
</dbReference>
<sequence>MTEVHNPHDRLIRETFQDKKEAAIFFKNTLPPEVVKLLDLENLELSESSFISEELKQEQTDLLFQIPLKSGNKSNVYLLFEHKSYLENAIYIQLLGYLTEIYRNQQRNEESLSVVIPFVFYHGEKEWKLGDRFLDQFVLTSQEAEILKDFIPDFKIDLFDLKGIELKKKLESITFQVTLGVVQKIREGDLELISHLPGLFSLLLGIEEESKRVAILRKLLLYIYWVRDLKPSELKGVLQRSKLEQYEELTVTTAERLISEGIQQGIEKGVQQGKIEGKIETARNMLSEDIQLDVVLRITGLSEQDLKNHGLI</sequence>
<evidence type="ECO:0000313" key="3">
    <source>
        <dbReference type="EMBL" id="EMY15056.1"/>
    </source>
</evidence>
<feature type="domain" description="Transposase (putative) YhgA-like" evidence="2">
    <location>
        <begin position="6"/>
        <end position="208"/>
    </location>
</feature>
<reference evidence="3 4" key="1">
    <citation type="submission" date="2013-02" db="EMBL/GenBank/DDBJ databases">
        <authorList>
            <person name="Harkins D.M."/>
            <person name="Durkin A.S."/>
            <person name="Brinkac L.M."/>
            <person name="Haft D.H."/>
            <person name="Selengut J.D."/>
            <person name="Sanka R."/>
            <person name="DePew J."/>
            <person name="Purushe J."/>
            <person name="Haake D.A."/>
            <person name="Matsunaga J."/>
            <person name="Vinetz J.M."/>
            <person name="Sutton G.G."/>
            <person name="Nierman W.C."/>
            <person name="Fouts D.E."/>
        </authorList>
    </citation>
    <scope>NUCLEOTIDE SEQUENCE [LARGE SCALE GENOMIC DNA]</scope>
    <source>
        <strain evidence="3 4">Ecochallenge</strain>
    </source>
</reference>
<dbReference type="PANTHER" id="PTHR34611:SF2">
    <property type="entry name" value="INACTIVE RECOMBINATION-PROMOTING NUCLEASE-LIKE PROTEIN RPNE-RELATED"/>
    <property type="match status" value="1"/>
</dbReference>
<dbReference type="EMBL" id="AHMI02000118">
    <property type="protein sequence ID" value="EMY15056.1"/>
    <property type="molecule type" value="Genomic_DNA"/>
</dbReference>
<evidence type="ECO:0000259" key="2">
    <source>
        <dbReference type="Pfam" id="PF04754"/>
    </source>
</evidence>
<dbReference type="AlphaFoldDB" id="N1UA06"/>
<organism evidence="3 4">
    <name type="scientific">Leptospira weilii str. Ecochallenge</name>
    <dbReference type="NCBI Taxonomy" id="1049986"/>
    <lineage>
        <taxon>Bacteria</taxon>
        <taxon>Pseudomonadati</taxon>
        <taxon>Spirochaetota</taxon>
        <taxon>Spirochaetia</taxon>
        <taxon>Leptospirales</taxon>
        <taxon>Leptospiraceae</taxon>
        <taxon>Leptospira</taxon>
    </lineage>
</organism>
<dbReference type="InterPro" id="IPR051699">
    <property type="entry name" value="Rpn/YhgA-like_nuclease"/>
</dbReference>
<protein>
    <recommendedName>
        <fullName evidence="2">Transposase (putative) YhgA-like domain-containing protein</fullName>
    </recommendedName>
</protein>
<dbReference type="Pfam" id="PF04754">
    <property type="entry name" value="Transposase_31"/>
    <property type="match status" value="1"/>
</dbReference>
<proteinExistence type="inferred from homology"/>
<dbReference type="PANTHER" id="PTHR34611">
    <property type="match status" value="1"/>
</dbReference>
<dbReference type="InterPro" id="IPR006842">
    <property type="entry name" value="Transposase_31"/>
</dbReference>
<comment type="caution">
    <text evidence="3">The sequence shown here is derived from an EMBL/GenBank/DDBJ whole genome shotgun (WGS) entry which is preliminary data.</text>
</comment>